<reference evidence="2" key="1">
    <citation type="submission" date="2023-06" db="EMBL/GenBank/DDBJ databases">
        <title>Genomic analysis of the entomopathogenic nematode Steinernema hermaphroditum.</title>
        <authorList>
            <person name="Schwarz E.M."/>
            <person name="Heppert J.K."/>
            <person name="Baniya A."/>
            <person name="Schwartz H.T."/>
            <person name="Tan C.-H."/>
            <person name="Antoshechkin I."/>
            <person name="Sternberg P.W."/>
            <person name="Goodrich-Blair H."/>
            <person name="Dillman A.R."/>
        </authorList>
    </citation>
    <scope>NUCLEOTIDE SEQUENCE</scope>
    <source>
        <strain evidence="2">PS9179</strain>
        <tissue evidence="2">Whole animal</tissue>
    </source>
</reference>
<dbReference type="EMBL" id="JAUCMV010000001">
    <property type="protein sequence ID" value="KAK0423176.1"/>
    <property type="molecule type" value="Genomic_DNA"/>
</dbReference>
<feature type="domain" description="Serpin" evidence="1">
    <location>
        <begin position="38"/>
        <end position="89"/>
    </location>
</feature>
<gene>
    <name evidence="2" type="ORF">QR680_008012</name>
</gene>
<dbReference type="InterPro" id="IPR042178">
    <property type="entry name" value="Serpin_sf_1"/>
</dbReference>
<dbReference type="SUPFAM" id="SSF56574">
    <property type="entry name" value="Serpins"/>
    <property type="match status" value="1"/>
</dbReference>
<dbReference type="Pfam" id="PF00079">
    <property type="entry name" value="Serpin"/>
    <property type="match status" value="1"/>
</dbReference>
<dbReference type="AlphaFoldDB" id="A0AA39IGK8"/>
<organism evidence="2 3">
    <name type="scientific">Steinernema hermaphroditum</name>
    <dbReference type="NCBI Taxonomy" id="289476"/>
    <lineage>
        <taxon>Eukaryota</taxon>
        <taxon>Metazoa</taxon>
        <taxon>Ecdysozoa</taxon>
        <taxon>Nematoda</taxon>
        <taxon>Chromadorea</taxon>
        <taxon>Rhabditida</taxon>
        <taxon>Tylenchina</taxon>
        <taxon>Panagrolaimomorpha</taxon>
        <taxon>Strongyloidoidea</taxon>
        <taxon>Steinernematidae</taxon>
        <taxon>Steinernema</taxon>
    </lineage>
</organism>
<dbReference type="Proteomes" id="UP001175271">
    <property type="component" value="Unassembled WGS sequence"/>
</dbReference>
<dbReference type="Gene3D" id="3.30.497.10">
    <property type="entry name" value="Antithrombin, subunit I, domain 2"/>
    <property type="match status" value="1"/>
</dbReference>
<keyword evidence="3" id="KW-1185">Reference proteome</keyword>
<comment type="caution">
    <text evidence="2">The sequence shown here is derived from an EMBL/GenBank/DDBJ whole genome shotgun (WGS) entry which is preliminary data.</text>
</comment>
<name>A0AA39IGK8_9BILA</name>
<evidence type="ECO:0000259" key="1">
    <source>
        <dbReference type="Pfam" id="PF00079"/>
    </source>
</evidence>
<protein>
    <recommendedName>
        <fullName evidence="1">Serpin domain-containing protein</fullName>
    </recommendedName>
</protein>
<dbReference type="InterPro" id="IPR023796">
    <property type="entry name" value="Serpin_dom"/>
</dbReference>
<evidence type="ECO:0000313" key="2">
    <source>
        <dbReference type="EMBL" id="KAK0423176.1"/>
    </source>
</evidence>
<dbReference type="InterPro" id="IPR036186">
    <property type="entry name" value="Serpin_sf"/>
</dbReference>
<sequence>MFYIKIPILPFECFNQHVEDMFDLGSYLLGHQSDFKQDPAAQVNATKKLNDFVEKSTKWQIRNVFNKGVIDEETTAVIVNAMHLKMNFRSRVIYIKIMKKREEDTFL</sequence>
<evidence type="ECO:0000313" key="3">
    <source>
        <dbReference type="Proteomes" id="UP001175271"/>
    </source>
</evidence>
<proteinExistence type="predicted"/>
<accession>A0AA39IGK8</accession>